<evidence type="ECO:0000256" key="1">
    <source>
        <dbReference type="SAM" id="Phobius"/>
    </source>
</evidence>
<name>A0A7Y0EL96_9CLOT</name>
<proteinExistence type="predicted"/>
<dbReference type="AlphaFoldDB" id="A0A7Y0EL96"/>
<dbReference type="CDD" id="cd21809">
    <property type="entry name" value="ABC-2_lan_permease-like"/>
    <property type="match status" value="1"/>
</dbReference>
<keyword evidence="1" id="KW-0472">Membrane</keyword>
<dbReference type="PANTHER" id="PTHR37305">
    <property type="entry name" value="INTEGRAL MEMBRANE PROTEIN-RELATED"/>
    <property type="match status" value="1"/>
</dbReference>
<gene>
    <name evidence="2" type="ORF">HBE96_21545</name>
</gene>
<comment type="caution">
    <text evidence="2">The sequence shown here is derived from an EMBL/GenBank/DDBJ whole genome shotgun (WGS) entry which is preliminary data.</text>
</comment>
<feature type="transmembrane region" description="Helical" evidence="1">
    <location>
        <begin position="20"/>
        <end position="40"/>
    </location>
</feature>
<feature type="transmembrane region" description="Helical" evidence="1">
    <location>
        <begin position="217"/>
        <end position="239"/>
    </location>
</feature>
<accession>A0A7Y0EL96</accession>
<keyword evidence="3" id="KW-1185">Reference proteome</keyword>
<feature type="transmembrane region" description="Helical" evidence="1">
    <location>
        <begin position="102"/>
        <end position="127"/>
    </location>
</feature>
<dbReference type="RefSeq" id="WP_169299760.1">
    <property type="nucleotide sequence ID" value="NZ_JABBNI010000063.1"/>
</dbReference>
<dbReference type="Proteomes" id="UP000537131">
    <property type="component" value="Unassembled WGS sequence"/>
</dbReference>
<evidence type="ECO:0000313" key="3">
    <source>
        <dbReference type="Proteomes" id="UP000537131"/>
    </source>
</evidence>
<feature type="transmembrane region" description="Helical" evidence="1">
    <location>
        <begin position="139"/>
        <end position="163"/>
    </location>
</feature>
<keyword evidence="1" id="KW-1133">Transmembrane helix</keyword>
<protein>
    <submittedName>
        <fullName evidence="2">ABC transporter permease subunit</fullName>
    </submittedName>
</protein>
<dbReference type="Pfam" id="PF12730">
    <property type="entry name" value="ABC2_membrane_4"/>
    <property type="match status" value="1"/>
</dbReference>
<evidence type="ECO:0000313" key="2">
    <source>
        <dbReference type="EMBL" id="NMM65172.1"/>
    </source>
</evidence>
<feature type="transmembrane region" description="Helical" evidence="1">
    <location>
        <begin position="175"/>
        <end position="197"/>
    </location>
</feature>
<feature type="transmembrane region" description="Helical" evidence="1">
    <location>
        <begin position="60"/>
        <end position="81"/>
    </location>
</feature>
<sequence length="248" mass="28573">MYRLIKCELLKLKRQRAFIISIIITFIPIILGLFTFKANYSVFKEQNVNDWLKGWGQVAMFYSPIIFPIIASIYCAMIFRVEYMNKNMKIILSTPVSRKSLYISKFITAILMVLFLQVIFGLTYFMVGKMYGITDPFPISRIINILFFGWIGALPLISVQMYLSLKYEEFTKSIMIASCFSLLGFFISSVKGLKYIWPWAIQKISMDISASAGIQGIIPQLSFTIYCLTFMVIINVIGIRKFDDGEVM</sequence>
<keyword evidence="1" id="KW-0812">Transmembrane</keyword>
<reference evidence="2 3" key="1">
    <citation type="submission" date="2020-06" db="EMBL/GenBank/DDBJ databases">
        <title>Complete Genome Sequence of Clostridium muelleri sp. nov. P21T, an Acid-Alcohol Producing Acetogen Isolated from Old Hay.</title>
        <authorList>
            <person name="Duncan K.E."/>
            <person name="Tanner R.S."/>
        </authorList>
    </citation>
    <scope>NUCLEOTIDE SEQUENCE [LARGE SCALE GENOMIC DNA]</scope>
    <source>
        <strain evidence="2 3">P21</strain>
    </source>
</reference>
<dbReference type="PANTHER" id="PTHR37305:SF1">
    <property type="entry name" value="MEMBRANE PROTEIN"/>
    <property type="match status" value="1"/>
</dbReference>
<dbReference type="EMBL" id="JABBNI010000063">
    <property type="protein sequence ID" value="NMM65172.1"/>
    <property type="molecule type" value="Genomic_DNA"/>
</dbReference>
<organism evidence="2 3">
    <name type="scientific">Clostridium muellerianum</name>
    <dbReference type="NCBI Taxonomy" id="2716538"/>
    <lineage>
        <taxon>Bacteria</taxon>
        <taxon>Bacillati</taxon>
        <taxon>Bacillota</taxon>
        <taxon>Clostridia</taxon>
        <taxon>Eubacteriales</taxon>
        <taxon>Clostridiaceae</taxon>
        <taxon>Clostridium</taxon>
    </lineage>
</organism>